<protein>
    <recommendedName>
        <fullName evidence="4">Integrase catalytic domain-containing protein</fullName>
    </recommendedName>
</protein>
<dbReference type="GO" id="GO:0003676">
    <property type="term" value="F:nucleic acid binding"/>
    <property type="evidence" value="ECO:0007669"/>
    <property type="project" value="InterPro"/>
</dbReference>
<feature type="region of interest" description="Disordered" evidence="1">
    <location>
        <begin position="271"/>
        <end position="291"/>
    </location>
</feature>
<gene>
    <name evidence="2" type="ORF">NQ318_020386</name>
</gene>
<name>A0AAV8Y253_9CUCU</name>
<dbReference type="PANTHER" id="PTHR37984:SF5">
    <property type="entry name" value="PROTEIN NYNRIN-LIKE"/>
    <property type="match status" value="1"/>
</dbReference>
<accession>A0AAV8Y253</accession>
<dbReference type="EMBL" id="JAPWTK010000213">
    <property type="protein sequence ID" value="KAJ8945541.1"/>
    <property type="molecule type" value="Genomic_DNA"/>
</dbReference>
<evidence type="ECO:0000313" key="3">
    <source>
        <dbReference type="Proteomes" id="UP001162162"/>
    </source>
</evidence>
<evidence type="ECO:0000256" key="1">
    <source>
        <dbReference type="SAM" id="MobiDB-lite"/>
    </source>
</evidence>
<dbReference type="AlphaFoldDB" id="A0AAV8Y253"/>
<reference evidence="2" key="1">
    <citation type="journal article" date="2023" name="Insect Mol. Biol.">
        <title>Genome sequencing provides insights into the evolution of gene families encoding plant cell wall-degrading enzymes in longhorned beetles.</title>
        <authorList>
            <person name="Shin N.R."/>
            <person name="Okamura Y."/>
            <person name="Kirsch R."/>
            <person name="Pauchet Y."/>
        </authorList>
    </citation>
    <scope>NUCLEOTIDE SEQUENCE</scope>
    <source>
        <strain evidence="2">AMC_N1</strain>
    </source>
</reference>
<evidence type="ECO:0008006" key="4">
    <source>
        <dbReference type="Google" id="ProtNLM"/>
    </source>
</evidence>
<dbReference type="InterPro" id="IPR050951">
    <property type="entry name" value="Retrovirus_Pol_polyprotein"/>
</dbReference>
<keyword evidence="3" id="KW-1185">Reference proteome</keyword>
<evidence type="ECO:0000313" key="2">
    <source>
        <dbReference type="EMBL" id="KAJ8945541.1"/>
    </source>
</evidence>
<sequence>MKSVGLRWDYSDSFPITGISNLNAVYHQRANPSERRNQEVKKALRVHILDLPPAHSDERIDEIMFAMNNRRNAATGQPPSQLLLGAPLTTPGNQQHPYVLQHFRNDPQARAERVRRAQIHQQAYQEEVFPAPREAPVHFRVGQQVLTRSFGVPAYNLRPPWEGPYTVTAELGDGVYEVRRGENQDRIPVDDMRPAHGPVPDPRQDVDVLARSPPPDNEEDDLERAPLAPAPEKLPSTSRTAGTLSVCCAASEADPPSASTLTVHEVLVEDCPDEEEGPRNFPHQGVPVVGL</sequence>
<dbReference type="Gene3D" id="3.30.420.10">
    <property type="entry name" value="Ribonuclease H-like superfamily/Ribonuclease H"/>
    <property type="match status" value="1"/>
</dbReference>
<comment type="caution">
    <text evidence="2">The sequence shown here is derived from an EMBL/GenBank/DDBJ whole genome shotgun (WGS) entry which is preliminary data.</text>
</comment>
<dbReference type="InterPro" id="IPR036397">
    <property type="entry name" value="RNaseH_sf"/>
</dbReference>
<feature type="region of interest" description="Disordered" evidence="1">
    <location>
        <begin position="182"/>
        <end position="240"/>
    </location>
</feature>
<dbReference type="PANTHER" id="PTHR37984">
    <property type="entry name" value="PROTEIN CBG26694"/>
    <property type="match status" value="1"/>
</dbReference>
<proteinExistence type="predicted"/>
<dbReference type="Proteomes" id="UP001162162">
    <property type="component" value="Unassembled WGS sequence"/>
</dbReference>
<feature type="compositionally biased region" description="Basic and acidic residues" evidence="1">
    <location>
        <begin position="182"/>
        <end position="194"/>
    </location>
</feature>
<organism evidence="2 3">
    <name type="scientific">Aromia moschata</name>
    <dbReference type="NCBI Taxonomy" id="1265417"/>
    <lineage>
        <taxon>Eukaryota</taxon>
        <taxon>Metazoa</taxon>
        <taxon>Ecdysozoa</taxon>
        <taxon>Arthropoda</taxon>
        <taxon>Hexapoda</taxon>
        <taxon>Insecta</taxon>
        <taxon>Pterygota</taxon>
        <taxon>Neoptera</taxon>
        <taxon>Endopterygota</taxon>
        <taxon>Coleoptera</taxon>
        <taxon>Polyphaga</taxon>
        <taxon>Cucujiformia</taxon>
        <taxon>Chrysomeloidea</taxon>
        <taxon>Cerambycidae</taxon>
        <taxon>Cerambycinae</taxon>
        <taxon>Callichromatini</taxon>
        <taxon>Aromia</taxon>
    </lineage>
</organism>